<feature type="compositionally biased region" description="Polar residues" evidence="26">
    <location>
        <begin position="345"/>
        <end position="358"/>
    </location>
</feature>
<keyword evidence="23" id="KW-0511">Multifunctional enzyme</keyword>
<evidence type="ECO:0000256" key="4">
    <source>
        <dbReference type="ARBA" id="ARBA00007913"/>
    </source>
</evidence>
<dbReference type="GO" id="GO:0016787">
    <property type="term" value="F:hydrolase activity"/>
    <property type="evidence" value="ECO:0007669"/>
    <property type="project" value="UniProtKB-KW"/>
</dbReference>
<dbReference type="GO" id="GO:0004519">
    <property type="term" value="F:endonuclease activity"/>
    <property type="evidence" value="ECO:0007669"/>
    <property type="project" value="UniProtKB-KW"/>
</dbReference>
<dbReference type="InterPro" id="IPR011604">
    <property type="entry name" value="PDDEXK-like_dom_sf"/>
</dbReference>
<keyword evidence="14" id="KW-0378">Hydrolase</keyword>
<dbReference type="Proteomes" id="UP001152759">
    <property type="component" value="Chromosome 2"/>
</dbReference>
<evidence type="ECO:0000256" key="23">
    <source>
        <dbReference type="ARBA" id="ARBA00023268"/>
    </source>
</evidence>
<dbReference type="Pfam" id="PF13087">
    <property type="entry name" value="AAA_12"/>
    <property type="match status" value="1"/>
</dbReference>
<evidence type="ECO:0000313" key="28">
    <source>
        <dbReference type="EMBL" id="CAH0385306.1"/>
    </source>
</evidence>
<dbReference type="CDD" id="cd18808">
    <property type="entry name" value="SF1_C_Upf1"/>
    <property type="match status" value="1"/>
</dbReference>
<dbReference type="GO" id="GO:0051539">
    <property type="term" value="F:4 iron, 4 sulfur cluster binding"/>
    <property type="evidence" value="ECO:0007669"/>
    <property type="project" value="UniProtKB-KW"/>
</dbReference>
<feature type="compositionally biased region" description="Low complexity" evidence="26">
    <location>
        <begin position="428"/>
        <end position="443"/>
    </location>
</feature>
<dbReference type="Gene3D" id="3.90.320.10">
    <property type="match status" value="1"/>
</dbReference>
<evidence type="ECO:0000256" key="19">
    <source>
        <dbReference type="ARBA" id="ARBA00023125"/>
    </source>
</evidence>
<dbReference type="PANTHER" id="PTHR43788:SF8">
    <property type="entry name" value="DNA-BINDING PROTEIN SMUBP-2"/>
    <property type="match status" value="1"/>
</dbReference>
<keyword evidence="21" id="KW-0234">DNA repair</keyword>
<evidence type="ECO:0000256" key="24">
    <source>
        <dbReference type="ARBA" id="ARBA00032548"/>
    </source>
</evidence>
<dbReference type="InterPro" id="IPR041677">
    <property type="entry name" value="DNA2/NAM7_AAA_11"/>
</dbReference>
<evidence type="ECO:0000256" key="14">
    <source>
        <dbReference type="ARBA" id="ARBA00022801"/>
    </source>
</evidence>
<keyword evidence="17" id="KW-0408">Iron</keyword>
<feature type="region of interest" description="Disordered" evidence="26">
    <location>
        <begin position="174"/>
        <end position="261"/>
    </location>
</feature>
<feature type="compositionally biased region" description="Polar residues" evidence="26">
    <location>
        <begin position="196"/>
        <end position="207"/>
    </location>
</feature>
<dbReference type="GO" id="GO:0005739">
    <property type="term" value="C:mitochondrion"/>
    <property type="evidence" value="ECO:0007669"/>
    <property type="project" value="UniProtKB-SubCell"/>
</dbReference>
<dbReference type="Gene3D" id="3.40.50.300">
    <property type="entry name" value="P-loop containing nucleotide triphosphate hydrolases"/>
    <property type="match status" value="3"/>
</dbReference>
<feature type="compositionally biased region" description="Polar residues" evidence="26">
    <location>
        <begin position="537"/>
        <end position="558"/>
    </location>
</feature>
<dbReference type="CDD" id="cd22318">
    <property type="entry name" value="DNA2_N-like"/>
    <property type="match status" value="1"/>
</dbReference>
<dbReference type="Gene3D" id="2.40.30.270">
    <property type="match status" value="1"/>
</dbReference>
<feature type="region of interest" description="Disordered" evidence="26">
    <location>
        <begin position="1"/>
        <end position="48"/>
    </location>
</feature>
<comment type="cofactor">
    <cofactor evidence="1">
        <name>[4Fe-4S] cluster</name>
        <dbReference type="ChEBI" id="CHEBI:49883"/>
    </cofactor>
</comment>
<keyword evidence="15" id="KW-0347">Helicase</keyword>
<dbReference type="InterPro" id="IPR014808">
    <property type="entry name" value="DNA_replication_fac_Dna2_N"/>
</dbReference>
<evidence type="ECO:0000256" key="18">
    <source>
        <dbReference type="ARBA" id="ARBA00023014"/>
    </source>
</evidence>
<evidence type="ECO:0000256" key="13">
    <source>
        <dbReference type="ARBA" id="ARBA00022763"/>
    </source>
</evidence>
<proteinExistence type="inferred from homology"/>
<protein>
    <recommendedName>
        <fullName evidence="6">DNA replication ATP-dependent helicase/nuclease DNA2</fullName>
        <ecNumber evidence="5">3.6.4.12</ecNumber>
    </recommendedName>
    <alternativeName>
        <fullName evidence="24">DNA replication ATP-dependent helicase-like homolog</fullName>
    </alternativeName>
</protein>
<dbReference type="InterPro" id="IPR041679">
    <property type="entry name" value="DNA2/NAM7-like_C"/>
</dbReference>
<organism evidence="28 29">
    <name type="scientific">Bemisia tabaci</name>
    <name type="common">Sweetpotato whitefly</name>
    <name type="synonym">Aleurodes tabaci</name>
    <dbReference type="NCBI Taxonomy" id="7038"/>
    <lineage>
        <taxon>Eukaryota</taxon>
        <taxon>Metazoa</taxon>
        <taxon>Ecdysozoa</taxon>
        <taxon>Arthropoda</taxon>
        <taxon>Hexapoda</taxon>
        <taxon>Insecta</taxon>
        <taxon>Pterygota</taxon>
        <taxon>Neoptera</taxon>
        <taxon>Paraneoptera</taxon>
        <taxon>Hemiptera</taxon>
        <taxon>Sternorrhyncha</taxon>
        <taxon>Aleyrodoidea</taxon>
        <taxon>Aleyrodidae</taxon>
        <taxon>Aleyrodinae</taxon>
        <taxon>Bemisia</taxon>
    </lineage>
</organism>
<dbReference type="GO" id="GO:0005634">
    <property type="term" value="C:nucleus"/>
    <property type="evidence" value="ECO:0007669"/>
    <property type="project" value="UniProtKB-SubCell"/>
</dbReference>
<sequence length="1739" mass="192005">MFRNLSMKKTSLKAKSQNASSTSSKQMKLDSFFNKKHSPNKENLKDNQSSIVSSTPFLCLSDKHGDESVIDSSITISKEIASKSEDLHIARKDSTEVSALRNKKRKSSGPLDLKDFSEDESFVESSLKEPNVSCHPRTKKINLDISTKLDASISFPWKDFKESNVSNKETTIVTDKKHSKLKHNKCLTRQHKSEPKSSSTLDSNRTTSESPSNPNVSNSHNKKSSQNEQNKKFQSPEIKTNFPKSSIKTNGKDTPSSTGVDGFFRPVVAFFPLIGIRGKKPKPDTPYPCLKPASNITSILFESVKDSKSQLPNTKQNDTRSLSDSSIKSVISGSPQNSSKKESPLATNNKSFQSTESGENMPKSTPKRREKPKPDTPYPSLRSVSNITSILFESVEDGKIQPRNSVADDDCCLSKSISQSALQFQMKSANKSSQHSNISSNSNKTSPLNEGNERLQSPKSCKDIPNRTPARREKTKPDTPYPFSKPASNVTSVLFETASDCKIQSEDPKSSSNSYLSGSNIESALKSRALFSKLKVNSKSASPSSHETPKRISTGSSIQRKKNEPIMRKSILNSSEPLFEDTPLKSCQISMNVCKAESVSVSESSPMFMDSQSELNRKGNSLTKQSGNDSLWSASSGYNTRVMFDSPVKTNSATNSFSDSSFPSIISCTVGSSGTVFLTPPDTANFSSNVDEMSPRKNQCESKSAENNLLVSVPQHPCSAVKTQVSRVGTEALEATLNRSCDSIVESSQPDSAATSMKDKMADEVLCDGFEEDLIFDDWDFSSQNLSKPLVLETMKRCKITDIQASNCEKSISVQLCEDESAQTVCKLRESWYHTNLSVGNIVNIVAEYKENEWIIDNTNGLLILSPDTLISGTTLMGSMFCRRRAVLANSFPTVEAGAKCMVIGSSVHLLLQKVMQNNIRCVKKIQQIIEEIVSDPGLIHQLLLSDMEFEEMKRELSNFSPNILDFMETYVFPKKGSNSGNMWNGKITSIKDIEENIWSPTFGMKGKVDVTVEVNAGGQKKIMPFELKTGKSSNSAEHRGQVILYVMMMAQLGYDTDSGLLFYLKDGQMKDVKVDHKVKRDIMMLRNDFVHNIMSSQKIAFDEDGSISGPILPGPINHHSACAKCPYLTLCCATLADNGMRGVHPKNSLTNLATTALSHLKSSHISYVFHWAGLLKIEEADKKSKSTSGMKDLWCLSAEKREETGMCVANLSLSKVDHVSDSYIHTFKFPNPDISNNFTTGDYVIISCKSRPAVVTGSIVSISEHAVSISLDKDLRLREEKIFHMDRYESQTLLNFNMSSLCALLNDSPRAGELRQAIVELKLPSFNNVSPALPSNLTKKLNNGQKKAVMRAFQAESYMLIEGMPGCGKTETLASLVKLLVKNGKSVLVTSHTHSAVDNLVLRLQDLDLLRLGKKAKINPSLHRFSEEVLLSKSKYKTVEDVRQLYLSKSIIAVTVLGCSHPLFSFRRFDVCIVDEATQVLQPSTLKPLIAADKFILVGDPLQLPPLVLSNSARSLGLSESLFVRLSRPAVTVVLNTQYRMNSRITSVANQFMYQGALKCANESVANNTLNLSSDVSGPLWLERALSCKLEHSVVFVDIRDSNSDGEVFESPTEAKVLMIALESMRSKGVSDESIGVIAAYRAQVNLLCRLTEERKFKIEVNTIDQYQGRDKDIILFSCSARASASDGGILSSKQRLSVAITRSKQKLIFFGNSTLLKTYKTFERILECIGDDCIVRA</sequence>
<dbReference type="EC" id="3.6.4.12" evidence="5"/>
<dbReference type="SUPFAM" id="SSF52540">
    <property type="entry name" value="P-loop containing nucleoside triphosphate hydrolases"/>
    <property type="match status" value="1"/>
</dbReference>
<dbReference type="InterPro" id="IPR047187">
    <property type="entry name" value="SF1_C_Upf1"/>
</dbReference>
<keyword evidence="10" id="KW-0479">Metal-binding</keyword>
<keyword evidence="20" id="KW-0496">Mitochondrion</keyword>
<accession>A0A9P0F144</accession>
<evidence type="ECO:0000256" key="10">
    <source>
        <dbReference type="ARBA" id="ARBA00022723"/>
    </source>
</evidence>
<dbReference type="GO" id="GO:0046872">
    <property type="term" value="F:metal ion binding"/>
    <property type="evidence" value="ECO:0007669"/>
    <property type="project" value="UniProtKB-KW"/>
</dbReference>
<dbReference type="GO" id="GO:0005524">
    <property type="term" value="F:ATP binding"/>
    <property type="evidence" value="ECO:0007669"/>
    <property type="project" value="UniProtKB-KW"/>
</dbReference>
<name>A0A9P0F144_BEMTA</name>
<keyword evidence="9" id="KW-0540">Nuclease</keyword>
<evidence type="ECO:0000256" key="1">
    <source>
        <dbReference type="ARBA" id="ARBA00001966"/>
    </source>
</evidence>
<feature type="region of interest" description="Disordered" evidence="26">
    <location>
        <begin position="537"/>
        <end position="566"/>
    </location>
</feature>
<evidence type="ECO:0000256" key="22">
    <source>
        <dbReference type="ARBA" id="ARBA00023242"/>
    </source>
</evidence>
<evidence type="ECO:0000256" key="17">
    <source>
        <dbReference type="ARBA" id="ARBA00023004"/>
    </source>
</evidence>
<dbReference type="InterPro" id="IPR027417">
    <property type="entry name" value="P-loop_NTPase"/>
</dbReference>
<evidence type="ECO:0000256" key="25">
    <source>
        <dbReference type="ARBA" id="ARBA00048432"/>
    </source>
</evidence>
<keyword evidence="19" id="KW-0238">DNA-binding</keyword>
<comment type="catalytic activity">
    <reaction evidence="25">
        <text>ATP + H2O = ADP + phosphate + H(+)</text>
        <dbReference type="Rhea" id="RHEA:13065"/>
        <dbReference type="ChEBI" id="CHEBI:15377"/>
        <dbReference type="ChEBI" id="CHEBI:15378"/>
        <dbReference type="ChEBI" id="CHEBI:30616"/>
        <dbReference type="ChEBI" id="CHEBI:43474"/>
        <dbReference type="ChEBI" id="CHEBI:456216"/>
        <dbReference type="EC" id="3.6.4.12"/>
    </reaction>
    <physiologicalReaction direction="left-to-right" evidence="25">
        <dbReference type="Rhea" id="RHEA:13066"/>
    </physiologicalReaction>
</comment>
<feature type="compositionally biased region" description="Low complexity" evidence="26">
    <location>
        <begin position="208"/>
        <end position="228"/>
    </location>
</feature>
<dbReference type="InterPro" id="IPR050534">
    <property type="entry name" value="Coronavir_polyprotein_1ab"/>
</dbReference>
<dbReference type="GO" id="GO:0043139">
    <property type="term" value="F:5'-3' DNA helicase activity"/>
    <property type="evidence" value="ECO:0007669"/>
    <property type="project" value="TreeGrafter"/>
</dbReference>
<feature type="region of interest" description="Disordered" evidence="26">
    <location>
        <begin position="424"/>
        <end position="487"/>
    </location>
</feature>
<dbReference type="GO" id="GO:0006260">
    <property type="term" value="P:DNA replication"/>
    <property type="evidence" value="ECO:0007669"/>
    <property type="project" value="UniProtKB-KW"/>
</dbReference>
<dbReference type="KEGG" id="btab:109034249"/>
<reference evidence="28" key="1">
    <citation type="submission" date="2021-12" db="EMBL/GenBank/DDBJ databases">
        <authorList>
            <person name="King R."/>
        </authorList>
    </citation>
    <scope>NUCLEOTIDE SEQUENCE</scope>
</reference>
<feature type="compositionally biased region" description="Basic residues" evidence="26">
    <location>
        <begin position="177"/>
        <end position="190"/>
    </location>
</feature>
<dbReference type="SMART" id="SM00487">
    <property type="entry name" value="DEXDc"/>
    <property type="match status" value="1"/>
</dbReference>
<feature type="compositionally biased region" description="Polar residues" evidence="26">
    <location>
        <begin position="444"/>
        <end position="459"/>
    </location>
</feature>
<dbReference type="GO" id="GO:0006281">
    <property type="term" value="P:DNA repair"/>
    <property type="evidence" value="ECO:0007669"/>
    <property type="project" value="UniProtKB-KW"/>
</dbReference>
<dbReference type="Pfam" id="PF13086">
    <property type="entry name" value="AAA_11"/>
    <property type="match status" value="2"/>
</dbReference>
<keyword evidence="22" id="KW-0539">Nucleus</keyword>
<dbReference type="PANTHER" id="PTHR43788">
    <property type="entry name" value="DNA2/NAM7 HELICASE FAMILY MEMBER"/>
    <property type="match status" value="1"/>
</dbReference>
<dbReference type="InterPro" id="IPR048459">
    <property type="entry name" value="DNA2_Rift"/>
</dbReference>
<evidence type="ECO:0000256" key="26">
    <source>
        <dbReference type="SAM" id="MobiDB-lite"/>
    </source>
</evidence>
<comment type="similarity">
    <text evidence="4">Belongs to the DNA2/NAM7 helicase family.</text>
</comment>
<dbReference type="GO" id="GO:0003677">
    <property type="term" value="F:DNA binding"/>
    <property type="evidence" value="ECO:0007669"/>
    <property type="project" value="UniProtKB-KW"/>
</dbReference>
<keyword evidence="13" id="KW-0227">DNA damage</keyword>
<feature type="compositionally biased region" description="Polar residues" evidence="26">
    <location>
        <begin position="7"/>
        <end position="26"/>
    </location>
</feature>
<feature type="domain" description="Helicase ATP-binding" evidence="27">
    <location>
        <begin position="1338"/>
        <end position="1535"/>
    </location>
</feature>
<feature type="compositionally biased region" description="Polar residues" evidence="26">
    <location>
        <begin position="242"/>
        <end position="259"/>
    </location>
</feature>
<feature type="compositionally biased region" description="Polar residues" evidence="26">
    <location>
        <begin position="309"/>
        <end position="320"/>
    </location>
</feature>
<dbReference type="EMBL" id="OU963863">
    <property type="protein sequence ID" value="CAH0385306.1"/>
    <property type="molecule type" value="Genomic_DNA"/>
</dbReference>
<evidence type="ECO:0000256" key="16">
    <source>
        <dbReference type="ARBA" id="ARBA00022840"/>
    </source>
</evidence>
<feature type="compositionally biased region" description="Basic and acidic residues" evidence="26">
    <location>
        <begin position="460"/>
        <end position="477"/>
    </location>
</feature>
<dbReference type="Pfam" id="PF21123">
    <property type="entry name" value="Dna2_Rift"/>
    <property type="match status" value="1"/>
</dbReference>
<evidence type="ECO:0000256" key="7">
    <source>
        <dbReference type="ARBA" id="ARBA00022485"/>
    </source>
</evidence>
<keyword evidence="12" id="KW-0255">Endonuclease</keyword>
<evidence type="ECO:0000256" key="15">
    <source>
        <dbReference type="ARBA" id="ARBA00022806"/>
    </source>
</evidence>
<evidence type="ECO:0000256" key="11">
    <source>
        <dbReference type="ARBA" id="ARBA00022741"/>
    </source>
</evidence>
<evidence type="ECO:0000256" key="3">
    <source>
        <dbReference type="ARBA" id="ARBA00004173"/>
    </source>
</evidence>
<keyword evidence="16" id="KW-0067">ATP-binding</keyword>
<gene>
    <name evidence="28" type="ORF">BEMITA_LOCUS4546</name>
</gene>
<feature type="region of interest" description="Disordered" evidence="26">
    <location>
        <begin position="306"/>
        <end position="382"/>
    </location>
</feature>
<evidence type="ECO:0000256" key="9">
    <source>
        <dbReference type="ARBA" id="ARBA00022722"/>
    </source>
</evidence>
<evidence type="ECO:0000256" key="6">
    <source>
        <dbReference type="ARBA" id="ARBA00021516"/>
    </source>
</evidence>
<keyword evidence="11" id="KW-0547">Nucleotide-binding</keyword>
<evidence type="ECO:0000313" key="29">
    <source>
        <dbReference type="Proteomes" id="UP001152759"/>
    </source>
</evidence>
<feature type="compositionally biased region" description="Low complexity" evidence="26">
    <location>
        <begin position="322"/>
        <end position="334"/>
    </location>
</feature>
<comment type="subcellular location">
    <subcellularLocation>
        <location evidence="3">Mitochondrion</location>
    </subcellularLocation>
    <subcellularLocation>
        <location evidence="2">Nucleus</location>
    </subcellularLocation>
</comment>
<keyword evidence="8" id="KW-0235">DNA replication</keyword>
<evidence type="ECO:0000256" key="5">
    <source>
        <dbReference type="ARBA" id="ARBA00012551"/>
    </source>
</evidence>
<dbReference type="InterPro" id="IPR014001">
    <property type="entry name" value="Helicase_ATP-bd"/>
</dbReference>
<evidence type="ECO:0000256" key="2">
    <source>
        <dbReference type="ARBA" id="ARBA00004123"/>
    </source>
</evidence>
<keyword evidence="29" id="KW-1185">Reference proteome</keyword>
<keyword evidence="7" id="KW-0004">4Fe-4S</keyword>
<keyword evidence="18" id="KW-0411">Iron-sulfur</keyword>
<evidence type="ECO:0000256" key="21">
    <source>
        <dbReference type="ARBA" id="ARBA00023204"/>
    </source>
</evidence>
<evidence type="ECO:0000259" key="27">
    <source>
        <dbReference type="SMART" id="SM00487"/>
    </source>
</evidence>
<evidence type="ECO:0000256" key="8">
    <source>
        <dbReference type="ARBA" id="ARBA00022705"/>
    </source>
</evidence>
<dbReference type="Pfam" id="PF08696">
    <property type="entry name" value="Dna2"/>
    <property type="match status" value="1"/>
</dbReference>
<evidence type="ECO:0000256" key="12">
    <source>
        <dbReference type="ARBA" id="ARBA00022759"/>
    </source>
</evidence>
<evidence type="ECO:0000256" key="20">
    <source>
        <dbReference type="ARBA" id="ARBA00023128"/>
    </source>
</evidence>